<dbReference type="GO" id="GO:0003714">
    <property type="term" value="F:transcription corepressor activity"/>
    <property type="evidence" value="ECO:0007669"/>
    <property type="project" value="TreeGrafter"/>
</dbReference>
<dbReference type="InterPro" id="IPR001005">
    <property type="entry name" value="SANT/Myb"/>
</dbReference>
<evidence type="ECO:0000256" key="3">
    <source>
        <dbReference type="ARBA" id="ARBA00022771"/>
    </source>
</evidence>
<dbReference type="InterPro" id="IPR040138">
    <property type="entry name" value="MIER/MTA"/>
</dbReference>
<dbReference type="InterPro" id="IPR000679">
    <property type="entry name" value="Znf_GATA"/>
</dbReference>
<feature type="region of interest" description="Disordered" evidence="9">
    <location>
        <begin position="612"/>
        <end position="647"/>
    </location>
</feature>
<evidence type="ECO:0000256" key="6">
    <source>
        <dbReference type="ARBA" id="ARBA00023242"/>
    </source>
</evidence>
<evidence type="ECO:0000256" key="5">
    <source>
        <dbReference type="ARBA" id="ARBA00023125"/>
    </source>
</evidence>
<dbReference type="InterPro" id="IPR009057">
    <property type="entry name" value="Homeodomain-like_sf"/>
</dbReference>
<gene>
    <name evidence="14" type="ORF">BOX15_Mlig020146g1</name>
</gene>
<evidence type="ECO:0000259" key="13">
    <source>
        <dbReference type="PROSITE" id="PS51293"/>
    </source>
</evidence>
<keyword evidence="1" id="KW-0597">Phosphoprotein</keyword>
<keyword evidence="3 8" id="KW-0863">Zinc-finger</keyword>
<dbReference type="GO" id="GO:0003713">
    <property type="term" value="F:transcription coactivator activity"/>
    <property type="evidence" value="ECO:0007669"/>
    <property type="project" value="TreeGrafter"/>
</dbReference>
<feature type="compositionally biased region" description="Low complexity" evidence="9">
    <location>
        <begin position="55"/>
        <end position="67"/>
    </location>
</feature>
<dbReference type="GO" id="GO:0008270">
    <property type="term" value="F:zinc ion binding"/>
    <property type="evidence" value="ECO:0007669"/>
    <property type="project" value="UniProtKB-KW"/>
</dbReference>
<dbReference type="AlphaFoldDB" id="A0A267DQM4"/>
<dbReference type="GO" id="GO:0003682">
    <property type="term" value="F:chromatin binding"/>
    <property type="evidence" value="ECO:0007669"/>
    <property type="project" value="InterPro"/>
</dbReference>
<evidence type="ECO:0000259" key="11">
    <source>
        <dbReference type="PROSITE" id="PS51038"/>
    </source>
</evidence>
<evidence type="ECO:0000313" key="15">
    <source>
        <dbReference type="Proteomes" id="UP000215902"/>
    </source>
</evidence>
<feature type="compositionally biased region" description="Low complexity" evidence="9">
    <location>
        <begin position="410"/>
        <end position="420"/>
    </location>
</feature>
<dbReference type="EMBL" id="NIVC01003415">
    <property type="protein sequence ID" value="PAA51505.1"/>
    <property type="molecule type" value="Genomic_DNA"/>
</dbReference>
<feature type="non-terminal residue" evidence="14">
    <location>
        <position position="1"/>
    </location>
</feature>
<dbReference type="PROSITE" id="PS00028">
    <property type="entry name" value="ZINC_FINGER_C2H2_1"/>
    <property type="match status" value="1"/>
</dbReference>
<evidence type="ECO:0000256" key="7">
    <source>
        <dbReference type="ARBA" id="ARBA00093454"/>
    </source>
</evidence>
<dbReference type="SMART" id="SM00401">
    <property type="entry name" value="ZnF_GATA"/>
    <property type="match status" value="1"/>
</dbReference>
<dbReference type="FunFam" id="1.10.10.60:FF:000012">
    <property type="entry name" value="Metastasis-associated 1 family, member 3"/>
    <property type="match status" value="1"/>
</dbReference>
<sequence length="745" mass="81508">TSASGPYQIRRIEELTKTPTGNVEAKVMCFFRRRDISNNLISQADKHLSLDDEPSAAGEAEAASSEPRGGGLTEVQRHQLRHRELFLSRQVETLPATTIRGKCAVTLLNETEALTSYLARDDAFYYTLTYDTAQKSLLADRGEIRVGGRYQAEVQPLLGDGESDGRDLAQLEELVWRPDHGLSDADIDKYLLVARSVGCLARAVDACSSVRQPGLAAAAAAASRDYTQAHAYRMLHSSKYDLGRAFCRLVTDSGPVLCRDQLEDWSASECNLFEEAMNKFGKDFNEIRRDYLSWKSMRSIVEYFYMWKTTDRYVQQKRLKASEAEKKLKQVYIPNYTKPNPGVLYNRPELPGSSRCCESCSGTATSNGQWFAWGPPHLSCRLCSSCWNYWKRYGGLKNPTRAEKSPSPAPSAASGAGSSGRVFRCPVVDCDKEFRLRPQLVRHAASAHGLDEASLQSMQAGKVKAVKSMLMRANATAQLASLLCSDLLRVRRLARRPFNAAFDAKPALLELPKRCQADGRGVQQLLDAAAARRAELRRRRCNRLPPGQLDARLRIACPSLDTDAKPDILLEPRSRAAGEDAATKHRAFAPVSSAQLAEFFLQLDERRAAAAAAPSPAAPAANGNSLMPSAATARKRSQPEPQQNCGFSSAAKVQRLDANGNGNGEARPVKLDSAGAAAAAAEEILLFDTKRFRAHLTGAQLKRAGRRPFKLLPGAKKPPQPVIGEEPPVARAAHANSNGIAVKSA</sequence>
<evidence type="ECO:0000259" key="12">
    <source>
        <dbReference type="PROSITE" id="PS51156"/>
    </source>
</evidence>
<dbReference type="SUPFAM" id="SSF46689">
    <property type="entry name" value="Homeodomain-like"/>
    <property type="match status" value="1"/>
</dbReference>
<organism evidence="14 15">
    <name type="scientific">Macrostomum lignano</name>
    <dbReference type="NCBI Taxonomy" id="282301"/>
    <lineage>
        <taxon>Eukaryota</taxon>
        <taxon>Metazoa</taxon>
        <taxon>Spiralia</taxon>
        <taxon>Lophotrochozoa</taxon>
        <taxon>Platyhelminthes</taxon>
        <taxon>Rhabditophora</taxon>
        <taxon>Macrostomorpha</taxon>
        <taxon>Macrostomida</taxon>
        <taxon>Macrostomidae</taxon>
        <taxon>Macrostomum</taxon>
    </lineage>
</organism>
<evidence type="ECO:0000256" key="8">
    <source>
        <dbReference type="PROSITE-ProRule" id="PRU00042"/>
    </source>
</evidence>
<dbReference type="InterPro" id="IPR017884">
    <property type="entry name" value="SANT_dom"/>
</dbReference>
<dbReference type="Gene3D" id="2.30.30.490">
    <property type="match status" value="1"/>
</dbReference>
<comment type="caution">
    <text evidence="14">The sequence shown here is derived from an EMBL/GenBank/DDBJ whole genome shotgun (WGS) entry which is preliminary data.</text>
</comment>
<dbReference type="PROSITE" id="PS51293">
    <property type="entry name" value="SANT"/>
    <property type="match status" value="1"/>
</dbReference>
<dbReference type="STRING" id="282301.A0A267DQM4"/>
<dbReference type="SMART" id="SM00439">
    <property type="entry name" value="BAH"/>
    <property type="match status" value="1"/>
</dbReference>
<proteinExistence type="inferred from homology"/>
<feature type="compositionally biased region" description="Low complexity" evidence="9">
    <location>
        <begin position="612"/>
        <end position="621"/>
    </location>
</feature>
<dbReference type="Pfam" id="PF01448">
    <property type="entry name" value="ELM2"/>
    <property type="match status" value="1"/>
</dbReference>
<dbReference type="InterPro" id="IPR013087">
    <property type="entry name" value="Znf_C2H2_type"/>
</dbReference>
<dbReference type="PANTHER" id="PTHR10865:SF29">
    <property type="entry name" value="METASTASIS ASSOCIATED 1-LIKE, ISOFORM D"/>
    <property type="match status" value="1"/>
</dbReference>
<dbReference type="PROSITE" id="PS51038">
    <property type="entry name" value="BAH"/>
    <property type="match status" value="1"/>
</dbReference>
<keyword evidence="15" id="KW-1185">Reference proteome</keyword>
<evidence type="ECO:0008006" key="16">
    <source>
        <dbReference type="Google" id="ProtNLM"/>
    </source>
</evidence>
<dbReference type="GO" id="GO:0016581">
    <property type="term" value="C:NuRD complex"/>
    <property type="evidence" value="ECO:0007669"/>
    <property type="project" value="TreeGrafter"/>
</dbReference>
<reference evidence="14 15" key="1">
    <citation type="submission" date="2017-06" db="EMBL/GenBank/DDBJ databases">
        <title>A platform for efficient transgenesis in Macrostomum lignano, a flatworm model organism for stem cell research.</title>
        <authorList>
            <person name="Berezikov E."/>
        </authorList>
    </citation>
    <scope>NUCLEOTIDE SEQUENCE [LARGE SCALE GENOMIC DNA]</scope>
    <source>
        <strain evidence="14">DV1</strain>
        <tissue evidence="14">Whole organism</tissue>
    </source>
</reference>
<dbReference type="PROSITE" id="PS51156">
    <property type="entry name" value="ELM2"/>
    <property type="match status" value="1"/>
</dbReference>
<dbReference type="InterPro" id="IPR000949">
    <property type="entry name" value="ELM2_dom"/>
</dbReference>
<name>A0A267DQM4_9PLAT</name>
<keyword evidence="4" id="KW-0862">Zinc</keyword>
<dbReference type="CDD" id="cd04709">
    <property type="entry name" value="BAH_MTA"/>
    <property type="match status" value="1"/>
</dbReference>
<feature type="region of interest" description="Disordered" evidence="9">
    <location>
        <begin position="400"/>
        <end position="420"/>
    </location>
</feature>
<dbReference type="OrthoDB" id="2193595at2759"/>
<dbReference type="PANTHER" id="PTHR10865">
    <property type="entry name" value="METASTASIS-ASSOCIATED PROTEIN AND MESODERM INDUCTION EARLY RESPONSE PROTEIN"/>
    <property type="match status" value="1"/>
</dbReference>
<dbReference type="GO" id="GO:0042826">
    <property type="term" value="F:histone deacetylase binding"/>
    <property type="evidence" value="ECO:0007669"/>
    <property type="project" value="TreeGrafter"/>
</dbReference>
<feature type="domain" description="C2H2-type" evidence="10">
    <location>
        <begin position="423"/>
        <end position="453"/>
    </location>
</feature>
<feature type="domain" description="SANT" evidence="13">
    <location>
        <begin position="260"/>
        <end position="312"/>
    </location>
</feature>
<keyword evidence="2" id="KW-0479">Metal-binding</keyword>
<dbReference type="Gene3D" id="1.10.10.60">
    <property type="entry name" value="Homeodomain-like"/>
    <property type="match status" value="1"/>
</dbReference>
<evidence type="ECO:0000256" key="1">
    <source>
        <dbReference type="ARBA" id="ARBA00022553"/>
    </source>
</evidence>
<feature type="region of interest" description="Disordered" evidence="9">
    <location>
        <begin position="47"/>
        <end position="73"/>
    </location>
</feature>
<dbReference type="SMART" id="SM01189">
    <property type="entry name" value="ELM2"/>
    <property type="match status" value="1"/>
</dbReference>
<keyword evidence="5" id="KW-0238">DNA-binding</keyword>
<feature type="domain" description="ELM2" evidence="12">
    <location>
        <begin position="142"/>
        <end position="253"/>
    </location>
</feature>
<evidence type="ECO:0000256" key="2">
    <source>
        <dbReference type="ARBA" id="ARBA00022723"/>
    </source>
</evidence>
<evidence type="ECO:0000259" key="10">
    <source>
        <dbReference type="PROSITE" id="PS50157"/>
    </source>
</evidence>
<dbReference type="SMART" id="SM00717">
    <property type="entry name" value="SANT"/>
    <property type="match status" value="1"/>
</dbReference>
<dbReference type="CDD" id="cd11661">
    <property type="entry name" value="SANT_MTA3_like"/>
    <property type="match status" value="1"/>
</dbReference>
<dbReference type="GO" id="GO:0000122">
    <property type="term" value="P:negative regulation of transcription by RNA polymerase II"/>
    <property type="evidence" value="ECO:0007669"/>
    <property type="project" value="TreeGrafter"/>
</dbReference>
<accession>A0A267DQM4</accession>
<dbReference type="PROSITE" id="PS50157">
    <property type="entry name" value="ZINC_FINGER_C2H2_2"/>
    <property type="match status" value="1"/>
</dbReference>
<dbReference type="Pfam" id="PF01426">
    <property type="entry name" value="BAH"/>
    <property type="match status" value="1"/>
</dbReference>
<dbReference type="InterPro" id="IPR001025">
    <property type="entry name" value="BAH_dom"/>
</dbReference>
<evidence type="ECO:0000256" key="9">
    <source>
        <dbReference type="SAM" id="MobiDB-lite"/>
    </source>
</evidence>
<evidence type="ECO:0000313" key="14">
    <source>
        <dbReference type="EMBL" id="PAA51505.1"/>
    </source>
</evidence>
<dbReference type="SMART" id="SM00355">
    <property type="entry name" value="ZnF_C2H2"/>
    <property type="match status" value="1"/>
</dbReference>
<dbReference type="InterPro" id="IPR043151">
    <property type="entry name" value="BAH_sf"/>
</dbReference>
<comment type="similarity">
    <text evidence="7">Belongs to the metastasis-associated protein family.</text>
</comment>
<keyword evidence="6" id="KW-0539">Nucleus</keyword>
<dbReference type="Proteomes" id="UP000215902">
    <property type="component" value="Unassembled WGS sequence"/>
</dbReference>
<dbReference type="GO" id="GO:0043565">
    <property type="term" value="F:sequence-specific DNA binding"/>
    <property type="evidence" value="ECO:0007669"/>
    <property type="project" value="InterPro"/>
</dbReference>
<dbReference type="Gene3D" id="4.10.1240.50">
    <property type="match status" value="1"/>
</dbReference>
<dbReference type="FunFam" id="4.10.1240.50:FF:000001">
    <property type="entry name" value="Metastasis-associated 1 family, member 3"/>
    <property type="match status" value="1"/>
</dbReference>
<protein>
    <recommendedName>
        <fullName evidence="16">Metastasis-associated protein MTA3</fullName>
    </recommendedName>
</protein>
<feature type="domain" description="BAH" evidence="11">
    <location>
        <begin position="1"/>
        <end position="141"/>
    </location>
</feature>
<evidence type="ECO:0000256" key="4">
    <source>
        <dbReference type="ARBA" id="ARBA00022833"/>
    </source>
</evidence>